<name>A0A2S7F4E8_9XANT</name>
<dbReference type="AlphaFoldDB" id="A0A2S7F4E8"/>
<dbReference type="Gene3D" id="3.40.1230.10">
    <property type="entry name" value="MTH938-like"/>
    <property type="match status" value="1"/>
</dbReference>
<dbReference type="Pfam" id="PF04430">
    <property type="entry name" value="DUF498"/>
    <property type="match status" value="1"/>
</dbReference>
<dbReference type="Proteomes" id="UP000239939">
    <property type="component" value="Unassembled WGS sequence"/>
</dbReference>
<evidence type="ECO:0000313" key="1">
    <source>
        <dbReference type="EMBL" id="PPV00366.1"/>
    </source>
</evidence>
<keyword evidence="2" id="KW-1185">Reference proteome</keyword>
<proteinExistence type="predicted"/>
<comment type="caution">
    <text evidence="1">The sequence shown here is derived from an EMBL/GenBank/DDBJ whole genome shotgun (WGS) entry which is preliminary data.</text>
</comment>
<evidence type="ECO:0008006" key="3">
    <source>
        <dbReference type="Google" id="ProtNLM"/>
    </source>
</evidence>
<gene>
    <name evidence="1" type="ORF">XpopCFBP1817_00745</name>
</gene>
<accession>A0A2S7F4E8</accession>
<sequence>MPLSQEHPDYTYALRAADGRYAKVNERILQQSFILMPNELVEGWPVSGLEQLQAGHMDAVLALTPAVILLGTGDRPQFPTTAVLAACLTRGIGLEAMTNAAAARTYNVLASEGRRVALAMILVG</sequence>
<evidence type="ECO:0000313" key="2">
    <source>
        <dbReference type="Proteomes" id="UP000239939"/>
    </source>
</evidence>
<dbReference type="InterPro" id="IPR007523">
    <property type="entry name" value="NDUFAF3/AAMDC"/>
</dbReference>
<reference evidence="2" key="1">
    <citation type="submission" date="2016-08" db="EMBL/GenBank/DDBJ databases">
        <authorList>
            <person name="Merda D."/>
            <person name="Briand M."/>
            <person name="Taghouti G."/>
            <person name="Carrere S."/>
            <person name="Gouzy J."/>
            <person name="Portier P."/>
            <person name="Jacques M.-A."/>
            <person name="Fischer-Le Saux M."/>
        </authorList>
    </citation>
    <scope>NUCLEOTIDE SEQUENCE [LARGE SCALE GENOMIC DNA]</scope>
    <source>
        <strain evidence="2">CFBP1817</strain>
    </source>
</reference>
<dbReference type="InterPro" id="IPR036748">
    <property type="entry name" value="MTH938-like_sf"/>
</dbReference>
<dbReference type="OrthoDB" id="9800373at2"/>
<dbReference type="CDD" id="cd05560">
    <property type="entry name" value="Xcc1710_like"/>
    <property type="match status" value="1"/>
</dbReference>
<dbReference type="EMBL" id="MDEJ01000002">
    <property type="protein sequence ID" value="PPV00366.1"/>
    <property type="molecule type" value="Genomic_DNA"/>
</dbReference>
<organism evidence="1 2">
    <name type="scientific">Xanthomonas populi</name>
    <dbReference type="NCBI Taxonomy" id="53414"/>
    <lineage>
        <taxon>Bacteria</taxon>
        <taxon>Pseudomonadati</taxon>
        <taxon>Pseudomonadota</taxon>
        <taxon>Gammaproteobacteria</taxon>
        <taxon>Lysobacterales</taxon>
        <taxon>Lysobacteraceae</taxon>
        <taxon>Xanthomonas</taxon>
    </lineage>
</organism>
<dbReference type="SUPFAM" id="SSF64076">
    <property type="entry name" value="MTH938-like"/>
    <property type="match status" value="1"/>
</dbReference>
<dbReference type="PANTHER" id="PTHR21192:SF2">
    <property type="entry name" value="NADH DEHYDROGENASE [UBIQUINONE] 1 ALPHA SUBCOMPLEX ASSEMBLY FACTOR 3"/>
    <property type="match status" value="1"/>
</dbReference>
<dbReference type="PANTHER" id="PTHR21192">
    <property type="entry name" value="NUCLEAR PROTEIN E3-3"/>
    <property type="match status" value="1"/>
</dbReference>
<dbReference type="RefSeq" id="WP_128415560.1">
    <property type="nucleotide sequence ID" value="NZ_MDEJ01000002.1"/>
</dbReference>
<protein>
    <recommendedName>
        <fullName evidence="3">Xcc1710-like domain-containing protein</fullName>
    </recommendedName>
</protein>